<comment type="caution">
    <text evidence="2">The sequence shown here is derived from an EMBL/GenBank/DDBJ whole genome shotgun (WGS) entry which is preliminary data.</text>
</comment>
<evidence type="ECO:0000313" key="3">
    <source>
        <dbReference type="Proteomes" id="UP000775213"/>
    </source>
</evidence>
<reference evidence="2 3" key="1">
    <citation type="journal article" date="2021" name="Hortic Res">
        <title>Chromosome-scale assembly of the Dendrobium chrysotoxum genome enhances the understanding of orchid evolution.</title>
        <authorList>
            <person name="Zhang Y."/>
            <person name="Zhang G.Q."/>
            <person name="Zhang D."/>
            <person name="Liu X.D."/>
            <person name="Xu X.Y."/>
            <person name="Sun W.H."/>
            <person name="Yu X."/>
            <person name="Zhu X."/>
            <person name="Wang Z.W."/>
            <person name="Zhao X."/>
            <person name="Zhong W.Y."/>
            <person name="Chen H."/>
            <person name="Yin W.L."/>
            <person name="Huang T."/>
            <person name="Niu S.C."/>
            <person name="Liu Z.J."/>
        </authorList>
    </citation>
    <scope>NUCLEOTIDE SEQUENCE [LARGE SCALE GENOMIC DNA]</scope>
    <source>
        <strain evidence="2">Lindl</strain>
    </source>
</reference>
<gene>
    <name evidence="2" type="ORF">IEQ34_004107</name>
</gene>
<proteinExistence type="predicted"/>
<name>A0AAV7HFG3_DENCH</name>
<protein>
    <submittedName>
        <fullName evidence="2">Uncharacterized protein</fullName>
    </submittedName>
</protein>
<evidence type="ECO:0000313" key="2">
    <source>
        <dbReference type="EMBL" id="KAH0466869.1"/>
    </source>
</evidence>
<dbReference type="AlphaFoldDB" id="A0AAV7HFG3"/>
<feature type="region of interest" description="Disordered" evidence="1">
    <location>
        <begin position="63"/>
        <end position="87"/>
    </location>
</feature>
<accession>A0AAV7HFG3</accession>
<feature type="compositionally biased region" description="Basic and acidic residues" evidence="1">
    <location>
        <begin position="78"/>
        <end position="87"/>
    </location>
</feature>
<keyword evidence="3" id="KW-1185">Reference proteome</keyword>
<sequence length="261" mass="29689">MAKCGCDGDPKNIQIRPFGLKIRPKQNWAAELVDRPAIANAGDIVSAHTGALFVITGDHHPSRDLMTKGDSRPTAQNDDERGFSKGAKSDDIVSTVTRNSLIIFYKKIYFPNDLVAKVPKKSDRFSLRAGLRFLPPLELINISARCGSYAIDNEADCILQRLRSRSDTREKLKDLPVPLYIGEEDIMRILNIPDVKYLLFKIYYLTKYIKIEFLFKVGLSIQVGRVIKDFKKSIAFKNIIRDHLQEAHEHIYDVEVKALEQ</sequence>
<organism evidence="2 3">
    <name type="scientific">Dendrobium chrysotoxum</name>
    <name type="common">Orchid</name>
    <dbReference type="NCBI Taxonomy" id="161865"/>
    <lineage>
        <taxon>Eukaryota</taxon>
        <taxon>Viridiplantae</taxon>
        <taxon>Streptophyta</taxon>
        <taxon>Embryophyta</taxon>
        <taxon>Tracheophyta</taxon>
        <taxon>Spermatophyta</taxon>
        <taxon>Magnoliopsida</taxon>
        <taxon>Liliopsida</taxon>
        <taxon>Asparagales</taxon>
        <taxon>Orchidaceae</taxon>
        <taxon>Epidendroideae</taxon>
        <taxon>Malaxideae</taxon>
        <taxon>Dendrobiinae</taxon>
        <taxon>Dendrobium</taxon>
    </lineage>
</organism>
<dbReference type="Proteomes" id="UP000775213">
    <property type="component" value="Unassembled WGS sequence"/>
</dbReference>
<dbReference type="EMBL" id="JAGFBR010000005">
    <property type="protein sequence ID" value="KAH0466869.1"/>
    <property type="molecule type" value="Genomic_DNA"/>
</dbReference>
<evidence type="ECO:0000256" key="1">
    <source>
        <dbReference type="SAM" id="MobiDB-lite"/>
    </source>
</evidence>